<dbReference type="Proteomes" id="UP000636110">
    <property type="component" value="Unassembled WGS sequence"/>
</dbReference>
<feature type="domain" description="DUF6850" evidence="1">
    <location>
        <begin position="55"/>
        <end position="516"/>
    </location>
</feature>
<evidence type="ECO:0000313" key="2">
    <source>
        <dbReference type="EMBL" id="MBB2150455.1"/>
    </source>
</evidence>
<dbReference type="RefSeq" id="WP_182959445.1">
    <property type="nucleotide sequence ID" value="NZ_WNXC01000006.1"/>
</dbReference>
<comment type="caution">
    <text evidence="2">The sequence shown here is derived from an EMBL/GenBank/DDBJ whole genome shotgun (WGS) entry which is preliminary data.</text>
</comment>
<protein>
    <recommendedName>
        <fullName evidence="1">DUF6850 domain-containing protein</fullName>
    </recommendedName>
</protein>
<keyword evidence="3" id="KW-1185">Reference proteome</keyword>
<sequence length="516" mass="59023">MKKIYSIVLLQCCTLAVYAQKIDSTSMLQSRLFVTDSAAYTFYNFAKNKSFFTATMPDGFNTLSIGHQLTKGRFMPYQESSKTNDTQFATEGKTTLSGVALWGSLAYHKIKEDSTRWAHQTRNNPTAPMYFGSGRNVNYERAIYQFNAMAQRNMMGNNLPLALGIDYRIGDHFSTNDPRAKLGDYQFNMQASLGYRLSKGLTLGLGARYGYGEEGTDVAYKNKQNENNTTQMDYITHIINGYGDPIPIEINRVFRNEQSRKGMDAYLTYESPRFGTLAWSGTYLQETQNFINRFPDKKNGQFYNDYDLTTYHFELVWKKKLDTYQLLLLANYDNLDGQDFSYAVMANNYLYNREQWGIKAVLSKAGKTSFNYVIELKKDGEERQDGLRGNLVAYNAIKPGLGFGFSKQLPGNQSFGVNVKGIFSKNIDDQFIVPVISQGTFTKTVIYHDYLYNTADYFSGSFQADYNFPSYKQIQTGIKLGLTYNEAIQFKRLDRELLAHPGNQRFSMSLSLNFYF</sequence>
<gene>
    <name evidence="2" type="ORF">GM920_16275</name>
</gene>
<name>A0ABR6EYV7_9SPHI</name>
<dbReference type="EMBL" id="WNXC01000006">
    <property type="protein sequence ID" value="MBB2150455.1"/>
    <property type="molecule type" value="Genomic_DNA"/>
</dbReference>
<dbReference type="Pfam" id="PF21012">
    <property type="entry name" value="DUF6850"/>
    <property type="match status" value="1"/>
</dbReference>
<evidence type="ECO:0000313" key="3">
    <source>
        <dbReference type="Proteomes" id="UP000636110"/>
    </source>
</evidence>
<organism evidence="2 3">
    <name type="scientific">Pedobacter gandavensis</name>
    <dbReference type="NCBI Taxonomy" id="2679963"/>
    <lineage>
        <taxon>Bacteria</taxon>
        <taxon>Pseudomonadati</taxon>
        <taxon>Bacteroidota</taxon>
        <taxon>Sphingobacteriia</taxon>
        <taxon>Sphingobacteriales</taxon>
        <taxon>Sphingobacteriaceae</taxon>
        <taxon>Pedobacter</taxon>
    </lineage>
</organism>
<accession>A0ABR6EYV7</accession>
<evidence type="ECO:0000259" key="1">
    <source>
        <dbReference type="Pfam" id="PF21012"/>
    </source>
</evidence>
<reference evidence="2 3" key="1">
    <citation type="submission" date="2019-11" db="EMBL/GenBank/DDBJ databases">
        <title>Description of Pedobacter sp. LMG 31462T.</title>
        <authorList>
            <person name="Carlier A."/>
            <person name="Qi S."/>
            <person name="Vandamme P."/>
        </authorList>
    </citation>
    <scope>NUCLEOTIDE SEQUENCE [LARGE SCALE GENOMIC DNA]</scope>
    <source>
        <strain evidence="2 3">LMG 31462</strain>
    </source>
</reference>
<proteinExistence type="predicted"/>
<dbReference type="InterPro" id="IPR049236">
    <property type="entry name" value="DUF6850"/>
</dbReference>